<dbReference type="OrthoDB" id="529205at2759"/>
<reference evidence="2" key="1">
    <citation type="submission" date="2020-05" db="EMBL/GenBank/DDBJ databases">
        <title>Mycena genomes resolve the evolution of fungal bioluminescence.</title>
        <authorList>
            <person name="Tsai I.J."/>
        </authorList>
    </citation>
    <scope>NUCLEOTIDE SEQUENCE</scope>
    <source>
        <strain evidence="2">160909Yilan</strain>
    </source>
</reference>
<dbReference type="AlphaFoldDB" id="A0A8H6YI17"/>
<sequence>MFFAISSYRSTLLRASRRTSLRSASVRFASARHDNDPETLEREKQRNLSGSQHETSAPHDHAPGWNEYLASDSEASVKADRPDHPPPEKLQDETVGYVHSRHGAGNEDDPNHSADKKERMEGPLAGKGNKKR</sequence>
<gene>
    <name evidence="2" type="ORF">MSAN_01206100</name>
</gene>
<dbReference type="EMBL" id="JACAZH010000009">
    <property type="protein sequence ID" value="KAF7358671.1"/>
    <property type="molecule type" value="Genomic_DNA"/>
</dbReference>
<comment type="caution">
    <text evidence="2">The sequence shown here is derived from an EMBL/GenBank/DDBJ whole genome shotgun (WGS) entry which is preliminary data.</text>
</comment>
<name>A0A8H6YI17_9AGAR</name>
<accession>A0A8H6YI17</accession>
<evidence type="ECO:0000313" key="3">
    <source>
        <dbReference type="Proteomes" id="UP000623467"/>
    </source>
</evidence>
<dbReference type="Proteomes" id="UP000623467">
    <property type="component" value="Unassembled WGS sequence"/>
</dbReference>
<protein>
    <submittedName>
        <fullName evidence="2">Uncharacterized protein</fullName>
    </submittedName>
</protein>
<feature type="compositionally biased region" description="Basic and acidic residues" evidence="1">
    <location>
        <begin position="75"/>
        <end position="92"/>
    </location>
</feature>
<proteinExistence type="predicted"/>
<keyword evidence="3" id="KW-1185">Reference proteome</keyword>
<evidence type="ECO:0000313" key="2">
    <source>
        <dbReference type="EMBL" id="KAF7358671.1"/>
    </source>
</evidence>
<feature type="compositionally biased region" description="Basic and acidic residues" evidence="1">
    <location>
        <begin position="31"/>
        <end position="46"/>
    </location>
</feature>
<feature type="compositionally biased region" description="Basic and acidic residues" evidence="1">
    <location>
        <begin position="109"/>
        <end position="121"/>
    </location>
</feature>
<feature type="region of interest" description="Disordered" evidence="1">
    <location>
        <begin position="28"/>
        <end position="132"/>
    </location>
</feature>
<organism evidence="2 3">
    <name type="scientific">Mycena sanguinolenta</name>
    <dbReference type="NCBI Taxonomy" id="230812"/>
    <lineage>
        <taxon>Eukaryota</taxon>
        <taxon>Fungi</taxon>
        <taxon>Dikarya</taxon>
        <taxon>Basidiomycota</taxon>
        <taxon>Agaricomycotina</taxon>
        <taxon>Agaricomycetes</taxon>
        <taxon>Agaricomycetidae</taxon>
        <taxon>Agaricales</taxon>
        <taxon>Marasmiineae</taxon>
        <taxon>Mycenaceae</taxon>
        <taxon>Mycena</taxon>
    </lineage>
</organism>
<evidence type="ECO:0000256" key="1">
    <source>
        <dbReference type="SAM" id="MobiDB-lite"/>
    </source>
</evidence>